<dbReference type="Proteomes" id="UP001234178">
    <property type="component" value="Unassembled WGS sequence"/>
</dbReference>
<comment type="caution">
    <text evidence="2">The sequence shown here is derived from an EMBL/GenBank/DDBJ whole genome shotgun (WGS) entry which is preliminary data.</text>
</comment>
<evidence type="ECO:0000256" key="1">
    <source>
        <dbReference type="SAM" id="MobiDB-lite"/>
    </source>
</evidence>
<feature type="compositionally biased region" description="Low complexity" evidence="1">
    <location>
        <begin position="14"/>
        <end position="32"/>
    </location>
</feature>
<proteinExistence type="predicted"/>
<evidence type="ECO:0000313" key="3">
    <source>
        <dbReference type="Proteomes" id="UP001234178"/>
    </source>
</evidence>
<name>A0ABQ9Z0Z3_9CRUS</name>
<organism evidence="2 3">
    <name type="scientific">Daphnia magna</name>
    <dbReference type="NCBI Taxonomy" id="35525"/>
    <lineage>
        <taxon>Eukaryota</taxon>
        <taxon>Metazoa</taxon>
        <taxon>Ecdysozoa</taxon>
        <taxon>Arthropoda</taxon>
        <taxon>Crustacea</taxon>
        <taxon>Branchiopoda</taxon>
        <taxon>Diplostraca</taxon>
        <taxon>Cladocera</taxon>
        <taxon>Anomopoda</taxon>
        <taxon>Daphniidae</taxon>
        <taxon>Daphnia</taxon>
    </lineage>
</organism>
<sequence length="201" mass="23022">MLDIGIPGQRNRNDTGVSSQSGSSDSRSQTSRTPEERIQAIQAARVERDILVAILKEQCREIEQPVNNRGRRYIIKPLKTQIYSRLEQVRDAHFLYNQRLWEAKKPMTDAYTYITGIEIHVRGASQQSPVSTVSRATLSQADEDSFVTADEYRYNQQPQTHDPVPSHPMDRTINRYRFDTSRPVSTIGCPSPSEYDPRPLE</sequence>
<reference evidence="2 3" key="1">
    <citation type="journal article" date="2023" name="Nucleic Acids Res.">
        <title>The hologenome of Daphnia magna reveals possible DNA methylation and microbiome-mediated evolution of the host genome.</title>
        <authorList>
            <person name="Chaturvedi A."/>
            <person name="Li X."/>
            <person name="Dhandapani V."/>
            <person name="Marshall H."/>
            <person name="Kissane S."/>
            <person name="Cuenca-Cambronero M."/>
            <person name="Asole G."/>
            <person name="Calvet F."/>
            <person name="Ruiz-Romero M."/>
            <person name="Marangio P."/>
            <person name="Guigo R."/>
            <person name="Rago D."/>
            <person name="Mirbahai L."/>
            <person name="Eastwood N."/>
            <person name="Colbourne J.K."/>
            <person name="Zhou J."/>
            <person name="Mallon E."/>
            <person name="Orsini L."/>
        </authorList>
    </citation>
    <scope>NUCLEOTIDE SEQUENCE [LARGE SCALE GENOMIC DNA]</scope>
    <source>
        <strain evidence="2">LRV0_1</strain>
    </source>
</reference>
<keyword evidence="3" id="KW-1185">Reference proteome</keyword>
<feature type="region of interest" description="Disordered" evidence="1">
    <location>
        <begin position="1"/>
        <end position="36"/>
    </location>
</feature>
<feature type="region of interest" description="Disordered" evidence="1">
    <location>
        <begin position="155"/>
        <end position="201"/>
    </location>
</feature>
<protein>
    <submittedName>
        <fullName evidence="2">Uncharacterized protein</fullName>
    </submittedName>
</protein>
<accession>A0ABQ9Z0Z3</accession>
<gene>
    <name evidence="2" type="ORF">OUZ56_011724</name>
</gene>
<feature type="compositionally biased region" description="Basic and acidic residues" evidence="1">
    <location>
        <begin position="168"/>
        <end position="180"/>
    </location>
</feature>
<evidence type="ECO:0000313" key="2">
    <source>
        <dbReference type="EMBL" id="KAK4006570.1"/>
    </source>
</evidence>
<dbReference type="EMBL" id="JAOYFB010000002">
    <property type="protein sequence ID" value="KAK4006570.1"/>
    <property type="molecule type" value="Genomic_DNA"/>
</dbReference>